<evidence type="ECO:0000256" key="5">
    <source>
        <dbReference type="ARBA" id="ARBA00022679"/>
    </source>
</evidence>
<dbReference type="InterPro" id="IPR033939">
    <property type="entry name" value="BCAT_family"/>
</dbReference>
<evidence type="ECO:0000313" key="9">
    <source>
        <dbReference type="EMBL" id="KAF9512395.1"/>
    </source>
</evidence>
<protein>
    <recommendedName>
        <fullName evidence="11">Branched-chain-amino-acid aminotransferase</fullName>
    </recommendedName>
</protein>
<evidence type="ECO:0008006" key="11">
    <source>
        <dbReference type="Google" id="ProtNLM"/>
    </source>
</evidence>
<dbReference type="CDD" id="cd01557">
    <property type="entry name" value="BCAT_beta_family"/>
    <property type="match status" value="1"/>
</dbReference>
<dbReference type="EMBL" id="MU128987">
    <property type="protein sequence ID" value="KAF9512395.1"/>
    <property type="molecule type" value="Genomic_DNA"/>
</dbReference>
<accession>A0A9P6DW58</accession>
<dbReference type="InterPro" id="IPR005786">
    <property type="entry name" value="B_amino_transII"/>
</dbReference>
<dbReference type="GO" id="GO:0004084">
    <property type="term" value="F:branched-chain-amino-acid transaminase activity"/>
    <property type="evidence" value="ECO:0007669"/>
    <property type="project" value="InterPro"/>
</dbReference>
<keyword evidence="6" id="KW-0663">Pyridoxal phosphate</keyword>
<dbReference type="Gene3D" id="3.20.10.10">
    <property type="entry name" value="D-amino Acid Aminotransferase, subunit A, domain 2"/>
    <property type="match status" value="1"/>
</dbReference>
<reference evidence="9" key="1">
    <citation type="journal article" date="2020" name="Nat. Commun.">
        <title>Large-scale genome sequencing of mycorrhizal fungi provides insights into the early evolution of symbiotic traits.</title>
        <authorList>
            <person name="Miyauchi S."/>
            <person name="Kiss E."/>
            <person name="Kuo A."/>
            <person name="Drula E."/>
            <person name="Kohler A."/>
            <person name="Sanchez-Garcia M."/>
            <person name="Morin E."/>
            <person name="Andreopoulos B."/>
            <person name="Barry K.W."/>
            <person name="Bonito G."/>
            <person name="Buee M."/>
            <person name="Carver A."/>
            <person name="Chen C."/>
            <person name="Cichocki N."/>
            <person name="Clum A."/>
            <person name="Culley D."/>
            <person name="Crous P.W."/>
            <person name="Fauchery L."/>
            <person name="Girlanda M."/>
            <person name="Hayes R.D."/>
            <person name="Keri Z."/>
            <person name="LaButti K."/>
            <person name="Lipzen A."/>
            <person name="Lombard V."/>
            <person name="Magnuson J."/>
            <person name="Maillard F."/>
            <person name="Murat C."/>
            <person name="Nolan M."/>
            <person name="Ohm R.A."/>
            <person name="Pangilinan J."/>
            <person name="Pereira M.F."/>
            <person name="Perotto S."/>
            <person name="Peter M."/>
            <person name="Pfister S."/>
            <person name="Riley R."/>
            <person name="Sitrit Y."/>
            <person name="Stielow J.B."/>
            <person name="Szollosi G."/>
            <person name="Zifcakova L."/>
            <person name="Stursova M."/>
            <person name="Spatafora J.W."/>
            <person name="Tedersoo L."/>
            <person name="Vaario L.M."/>
            <person name="Yamada A."/>
            <person name="Yan M."/>
            <person name="Wang P."/>
            <person name="Xu J."/>
            <person name="Bruns T."/>
            <person name="Baldrian P."/>
            <person name="Vilgalys R."/>
            <person name="Dunand C."/>
            <person name="Henrissat B."/>
            <person name="Grigoriev I.V."/>
            <person name="Hibbett D."/>
            <person name="Nagy L.G."/>
            <person name="Martin F.M."/>
        </authorList>
    </citation>
    <scope>NUCLEOTIDE SEQUENCE</scope>
    <source>
        <strain evidence="9">UP504</strain>
    </source>
</reference>
<evidence type="ECO:0000256" key="2">
    <source>
        <dbReference type="ARBA" id="ARBA00009320"/>
    </source>
</evidence>
<comment type="cofactor">
    <cofactor evidence="1">
        <name>pyridoxal 5'-phosphate</name>
        <dbReference type="ChEBI" id="CHEBI:597326"/>
    </cofactor>
</comment>
<dbReference type="Gene3D" id="3.30.470.10">
    <property type="match status" value="1"/>
</dbReference>
<dbReference type="PIRSF" id="PIRSF006468">
    <property type="entry name" value="BCAT1"/>
    <property type="match status" value="1"/>
</dbReference>
<dbReference type="GO" id="GO:0005739">
    <property type="term" value="C:mitochondrion"/>
    <property type="evidence" value="ECO:0007669"/>
    <property type="project" value="TreeGrafter"/>
</dbReference>
<keyword evidence="7" id="KW-0100">Branched-chain amino acid biosynthesis</keyword>
<dbReference type="SUPFAM" id="SSF56752">
    <property type="entry name" value="D-aminoacid aminotransferase-like PLP-dependent enzymes"/>
    <property type="match status" value="1"/>
</dbReference>
<dbReference type="NCBIfam" id="TIGR01123">
    <property type="entry name" value="ilvE_II"/>
    <property type="match status" value="1"/>
</dbReference>
<dbReference type="InterPro" id="IPR036038">
    <property type="entry name" value="Aminotransferase-like"/>
</dbReference>
<keyword evidence="4" id="KW-0028">Amino-acid biosynthesis</keyword>
<dbReference type="InterPro" id="IPR001544">
    <property type="entry name" value="Aminotrans_IV"/>
</dbReference>
<evidence type="ECO:0000256" key="4">
    <source>
        <dbReference type="ARBA" id="ARBA00022605"/>
    </source>
</evidence>
<evidence type="ECO:0000256" key="3">
    <source>
        <dbReference type="ARBA" id="ARBA00022576"/>
    </source>
</evidence>
<evidence type="ECO:0000256" key="6">
    <source>
        <dbReference type="ARBA" id="ARBA00022898"/>
    </source>
</evidence>
<dbReference type="GO" id="GO:0009099">
    <property type="term" value="P:L-valine biosynthetic process"/>
    <property type="evidence" value="ECO:0007669"/>
    <property type="project" value="TreeGrafter"/>
</dbReference>
<gene>
    <name evidence="9" type="ORF">BS47DRAFT_1345541</name>
</gene>
<dbReference type="AlphaFoldDB" id="A0A9P6DW58"/>
<evidence type="ECO:0000313" key="10">
    <source>
        <dbReference type="Proteomes" id="UP000886523"/>
    </source>
</evidence>
<dbReference type="FunFam" id="3.30.470.10:FF:000005">
    <property type="entry name" value="Branched-chain-amino-acid aminotransferase"/>
    <property type="match status" value="1"/>
</dbReference>
<dbReference type="OrthoDB" id="1732691at2759"/>
<comment type="similarity">
    <text evidence="2">Belongs to the class-IV pyridoxal-phosphate-dependent aminotransferase family.</text>
</comment>
<keyword evidence="5" id="KW-0808">Transferase</keyword>
<keyword evidence="10" id="KW-1185">Reference proteome</keyword>
<name>A0A9P6DW58_9AGAM</name>
<evidence type="ECO:0000256" key="8">
    <source>
        <dbReference type="PIRSR" id="PIRSR006468-1"/>
    </source>
</evidence>
<evidence type="ECO:0000256" key="1">
    <source>
        <dbReference type="ARBA" id="ARBA00001933"/>
    </source>
</evidence>
<organism evidence="9 10">
    <name type="scientific">Hydnum rufescens UP504</name>
    <dbReference type="NCBI Taxonomy" id="1448309"/>
    <lineage>
        <taxon>Eukaryota</taxon>
        <taxon>Fungi</taxon>
        <taxon>Dikarya</taxon>
        <taxon>Basidiomycota</taxon>
        <taxon>Agaricomycotina</taxon>
        <taxon>Agaricomycetes</taxon>
        <taxon>Cantharellales</taxon>
        <taxon>Hydnaceae</taxon>
        <taxon>Hydnum</taxon>
    </lineage>
</organism>
<dbReference type="Pfam" id="PF01063">
    <property type="entry name" value="Aminotran_4"/>
    <property type="match status" value="1"/>
</dbReference>
<dbReference type="InterPro" id="IPR043132">
    <property type="entry name" value="BCAT-like_C"/>
</dbReference>
<dbReference type="Proteomes" id="UP000886523">
    <property type="component" value="Unassembled WGS sequence"/>
</dbReference>
<feature type="modified residue" description="N6-(pyridoxal phosphate)lysine" evidence="8">
    <location>
        <position position="245"/>
    </location>
</feature>
<proteinExistence type="inferred from homology"/>
<evidence type="ECO:0000256" key="7">
    <source>
        <dbReference type="ARBA" id="ARBA00023304"/>
    </source>
</evidence>
<sequence length="418" mass="44880">MAILHGPRLAARAAALSCRFTFLTFTSTFHTTSRKWDKHPTGAVPGLRAALPDIEPSKLVIEKSTNLRTPPLPKTLVFGQTFTDHMLSIPWSAASGWGAPKIHPYGPLSLEPSATVFHYAQTLFEGLKAYRDESGKVTLFRPDMNMKRMNRSARASRITSVTALIKKLVALDAHWIPQEPGYSLYIRPTLIGTQTAIGVGPPSNALLFVILSPVGPYYKGGFKAVSLLATTEFVRAHPGGTGGYKLGANYSPGVVPQVEAAKLGYDQILWLLGSDDLLTEVILKGKDGVTEFVTPPLDDIVLPGVTRDSVIAIAREHGSNVNPIAGLPDKLVLSERPITMGEVKQAARDGTLLEVFGCGTAAIVCPVKRIGYRGEDISVPTGEDGIGPFTKVILKEISGRQVGTIPSDWSVIVPPSSI</sequence>
<dbReference type="GO" id="GO:0009098">
    <property type="term" value="P:L-leucine biosynthetic process"/>
    <property type="evidence" value="ECO:0007669"/>
    <property type="project" value="TreeGrafter"/>
</dbReference>
<keyword evidence="3" id="KW-0032">Aminotransferase</keyword>
<comment type="caution">
    <text evidence="9">The sequence shown here is derived from an EMBL/GenBank/DDBJ whole genome shotgun (WGS) entry which is preliminary data.</text>
</comment>
<dbReference type="PANTHER" id="PTHR11825">
    <property type="entry name" value="SUBGROUP IIII AMINOTRANSFERASE"/>
    <property type="match status" value="1"/>
</dbReference>
<dbReference type="PANTHER" id="PTHR11825:SF44">
    <property type="entry name" value="BRANCHED-CHAIN-AMINO-ACID AMINOTRANSFERASE"/>
    <property type="match status" value="1"/>
</dbReference>
<dbReference type="InterPro" id="IPR043131">
    <property type="entry name" value="BCAT-like_N"/>
</dbReference>